<gene>
    <name evidence="1" type="ORF">PV662_37260</name>
</gene>
<dbReference type="EMBL" id="JARAYU010000018">
    <property type="protein sequence ID" value="MDX3705299.1"/>
    <property type="molecule type" value="Genomic_DNA"/>
</dbReference>
<keyword evidence="2" id="KW-1185">Reference proteome</keyword>
<evidence type="ECO:0000313" key="1">
    <source>
        <dbReference type="EMBL" id="MDX3705299.1"/>
    </source>
</evidence>
<accession>A0ABU4NSH0</accession>
<dbReference type="RefSeq" id="WP_319063391.1">
    <property type="nucleotide sequence ID" value="NZ_JARAYT010000010.1"/>
</dbReference>
<reference evidence="1 2" key="1">
    <citation type="journal article" date="2023" name="Microb. Genom.">
        <title>Mesoterricola silvestris gen. nov., sp. nov., Mesoterricola sediminis sp. nov., Geothrix oryzae sp. nov., Geothrix edaphica sp. nov., Geothrix rubra sp. nov., and Geothrix limicola sp. nov., six novel members of Acidobacteriota isolated from soils.</title>
        <authorList>
            <person name="Weisberg A.J."/>
            <person name="Pearce E."/>
            <person name="Kramer C.G."/>
            <person name="Chang J.H."/>
            <person name="Clarke C.R."/>
        </authorList>
    </citation>
    <scope>NUCLEOTIDE SEQUENCE [LARGE SCALE GENOMIC DNA]</scope>
    <source>
        <strain evidence="1 2">ID09-01A</strain>
    </source>
</reference>
<organism evidence="1 2">
    <name type="scientific">Streptomyces europaeiscabiei</name>
    <dbReference type="NCBI Taxonomy" id="146819"/>
    <lineage>
        <taxon>Bacteria</taxon>
        <taxon>Bacillati</taxon>
        <taxon>Actinomycetota</taxon>
        <taxon>Actinomycetes</taxon>
        <taxon>Kitasatosporales</taxon>
        <taxon>Streptomycetaceae</taxon>
        <taxon>Streptomyces</taxon>
    </lineage>
</organism>
<protein>
    <submittedName>
        <fullName evidence="1">Uncharacterized protein</fullName>
    </submittedName>
</protein>
<name>A0ABU4NSH0_9ACTN</name>
<evidence type="ECO:0000313" key="2">
    <source>
        <dbReference type="Proteomes" id="UP001271274"/>
    </source>
</evidence>
<dbReference type="Proteomes" id="UP001271274">
    <property type="component" value="Unassembled WGS sequence"/>
</dbReference>
<proteinExistence type="predicted"/>
<comment type="caution">
    <text evidence="1">The sequence shown here is derived from an EMBL/GenBank/DDBJ whole genome shotgun (WGS) entry which is preliminary data.</text>
</comment>
<sequence>MSSQLPDRLLPHEVVIAVPASSTDSYGNTVYDYGAGAARTTVAAWLQQDQRTLVTQVGADPLEERWLMVTNASPVPRRARIEWAGHPEGPVVFELDGRPGPAYNPLAMAAAASTAPHHTELTLKIVNG</sequence>